<protein>
    <submittedName>
        <fullName evidence="2">Uncharacterized protein</fullName>
    </submittedName>
</protein>
<organism evidence="2 4">
    <name type="scientific">Moritella viscosa</name>
    <dbReference type="NCBI Taxonomy" id="80854"/>
    <lineage>
        <taxon>Bacteria</taxon>
        <taxon>Pseudomonadati</taxon>
        <taxon>Pseudomonadota</taxon>
        <taxon>Gammaproteobacteria</taxon>
        <taxon>Alteromonadales</taxon>
        <taxon>Moritellaceae</taxon>
        <taxon>Moritella</taxon>
    </lineage>
</organism>
<dbReference type="AlphaFoldDB" id="A0A1L0C5M5"/>
<evidence type="ECO:0000313" key="2">
    <source>
        <dbReference type="EMBL" id="SGZ15005.1"/>
    </source>
</evidence>
<reference evidence="1 3" key="2">
    <citation type="submission" date="2016-11" db="EMBL/GenBank/DDBJ databases">
        <authorList>
            <person name="Klemetsen T."/>
        </authorList>
    </citation>
    <scope>NUCLEOTIDE SEQUENCE [LARGE SCALE GENOMIC DNA]</scope>
    <source>
        <strain evidence="1">MT 2528</strain>
    </source>
</reference>
<evidence type="ECO:0000313" key="1">
    <source>
        <dbReference type="EMBL" id="SGZ01032.1"/>
    </source>
</evidence>
<gene>
    <name evidence="1" type="ORF">MT2528_4149</name>
    <name evidence="2" type="ORF">NVI5450_4121</name>
</gene>
<evidence type="ECO:0000313" key="4">
    <source>
        <dbReference type="Proteomes" id="UP000183794"/>
    </source>
</evidence>
<dbReference type="Proteomes" id="UP000183794">
    <property type="component" value="Unassembled WGS sequence"/>
</dbReference>
<dbReference type="EMBL" id="FPLJ01000103">
    <property type="protein sequence ID" value="SGZ01032.1"/>
    <property type="molecule type" value="Genomic_DNA"/>
</dbReference>
<dbReference type="Proteomes" id="UP000182660">
    <property type="component" value="Unassembled WGS sequence"/>
</dbReference>
<dbReference type="EMBL" id="FPLD01000116">
    <property type="protein sequence ID" value="SGZ15005.1"/>
    <property type="molecule type" value="Genomic_DNA"/>
</dbReference>
<sequence length="167" mass="19451">MHYKKILISILISTSFYSNSEIINSPYSEGLALAESYINYEKKVGECSSYRHRKINMDNIDTSWISTLDQKTMEAVIIFIHSSEQDSCSEKERGNYVITLVNYTIKTKDRTALDDWLKLHKVIIETDSMRESLNKLNPDDFYKFVSNPEFKKGFDVFDAIDKFNAEM</sequence>
<evidence type="ECO:0000313" key="3">
    <source>
        <dbReference type="Proteomes" id="UP000182660"/>
    </source>
</evidence>
<keyword evidence="3" id="KW-1185">Reference proteome</keyword>
<reference evidence="2 4" key="1">
    <citation type="submission" date="2016-11" db="EMBL/GenBank/DDBJ databases">
        <authorList>
            <person name="Jaros S."/>
            <person name="Januszkiewicz K."/>
            <person name="Wedrychowicz H."/>
        </authorList>
    </citation>
    <scope>NUCLEOTIDE SEQUENCE [LARGE SCALE GENOMIC DNA]</scope>
    <source>
        <strain evidence="2">NVI 5450</strain>
    </source>
</reference>
<proteinExistence type="predicted"/>
<accession>A0A1L0C5M5</accession>
<name>A0A1L0C5M5_9GAMM</name>